<protein>
    <submittedName>
        <fullName evidence="2">Putative aminoglycoside phosphotransferase (Protein kinase related) diverged</fullName>
    </submittedName>
</protein>
<dbReference type="EMBL" id="LKLN01000071">
    <property type="protein sequence ID" value="KSU03675.1"/>
    <property type="molecule type" value="Genomic_DNA"/>
</dbReference>
<proteinExistence type="predicted"/>
<sequence>MSQRKLIAEGKTSQIYLKDSYVYKVFSASYPSSWILKEVEINNEVRNNTKLCVVHNEFIKETNEIKMEYIEGKTLGDRIKKDKYKNALDDLIDLQLSIYKYKNLKLPNAKVSLRERIIDSKLEKEIKNKALIALDKIPSSNNLCHFDIHLLNIMFENQKYYIIDWVNAKNSHPILDIARTYVILKQYASRQSNKYLKLIIKKGGFDEELVTPAVTVMATLRLLDNDTNTFKSNLYELII</sequence>
<reference evidence="3" key="1">
    <citation type="submission" date="2015-10" db="EMBL/GenBank/DDBJ databases">
        <title>Draft Genome Sequences of 11 Lactococcus lactis subspecies cremoris strains.</title>
        <authorList>
            <person name="Wels M."/>
            <person name="Backus L."/>
            <person name="Boekhorst J."/>
            <person name="Dijkstra A."/>
            <person name="Beerthuizen M."/>
            <person name="Kelly W."/>
            <person name="Siezen R."/>
            <person name="Bachmann H."/>
            <person name="Van Hijum S."/>
        </authorList>
    </citation>
    <scope>NUCLEOTIDE SEQUENCE [LARGE SCALE GENOMIC DNA]</scope>
    <source>
        <strain evidence="3">KF282</strain>
    </source>
</reference>
<feature type="domain" description="Aminoglycoside phosphotransferase" evidence="1">
    <location>
        <begin position="132"/>
        <end position="181"/>
    </location>
</feature>
<dbReference type="InterPro" id="IPR002575">
    <property type="entry name" value="Aminoglycoside_PTrfase"/>
</dbReference>
<dbReference type="GO" id="GO:0016301">
    <property type="term" value="F:kinase activity"/>
    <property type="evidence" value="ECO:0007669"/>
    <property type="project" value="UniProtKB-KW"/>
</dbReference>
<organism evidence="2 3">
    <name type="scientific">Lactococcus lactis subsp. lactis</name>
    <name type="common">Streptococcus lactis</name>
    <dbReference type="NCBI Taxonomy" id="1360"/>
    <lineage>
        <taxon>Bacteria</taxon>
        <taxon>Bacillati</taxon>
        <taxon>Bacillota</taxon>
        <taxon>Bacilli</taxon>
        <taxon>Lactobacillales</taxon>
        <taxon>Streptococcaceae</taxon>
        <taxon>Lactococcus</taxon>
    </lineage>
</organism>
<dbReference type="InterPro" id="IPR011009">
    <property type="entry name" value="Kinase-like_dom_sf"/>
</dbReference>
<dbReference type="RefSeq" id="WP_017865206.1">
    <property type="nucleotide sequence ID" value="NZ_CP024954.1"/>
</dbReference>
<dbReference type="Gene3D" id="3.90.1200.10">
    <property type="match status" value="1"/>
</dbReference>
<dbReference type="Pfam" id="PF01636">
    <property type="entry name" value="APH"/>
    <property type="match status" value="1"/>
</dbReference>
<dbReference type="AlphaFoldDB" id="A0A0V8CQU2"/>
<dbReference type="PATRIC" id="fig|1360.104.peg.779"/>
<dbReference type="SUPFAM" id="SSF56112">
    <property type="entry name" value="Protein kinase-like (PK-like)"/>
    <property type="match status" value="1"/>
</dbReference>
<comment type="caution">
    <text evidence="2">The sequence shown here is derived from an EMBL/GenBank/DDBJ whole genome shotgun (WGS) entry which is preliminary data.</text>
</comment>
<name>A0A0V8CQU2_LACLL</name>
<evidence type="ECO:0000313" key="2">
    <source>
        <dbReference type="EMBL" id="KSU03675.1"/>
    </source>
</evidence>
<keyword evidence="2" id="KW-0808">Transferase</keyword>
<evidence type="ECO:0000259" key="1">
    <source>
        <dbReference type="Pfam" id="PF01636"/>
    </source>
</evidence>
<evidence type="ECO:0000313" key="3">
    <source>
        <dbReference type="Proteomes" id="UP000053058"/>
    </source>
</evidence>
<accession>A0A0V8CQU2</accession>
<gene>
    <name evidence="2" type="ORF">KF282_1758</name>
</gene>
<keyword evidence="2" id="KW-0418">Kinase</keyword>
<dbReference type="Proteomes" id="UP000053058">
    <property type="component" value="Unassembled WGS sequence"/>
</dbReference>